<feature type="region of interest" description="Disordered" evidence="1">
    <location>
        <begin position="1"/>
        <end position="53"/>
    </location>
</feature>
<organism evidence="2">
    <name type="scientific">Penicillium chrysogenum</name>
    <name type="common">Penicillium notatum</name>
    <dbReference type="NCBI Taxonomy" id="5076"/>
    <lineage>
        <taxon>Eukaryota</taxon>
        <taxon>Fungi</taxon>
        <taxon>Dikarya</taxon>
        <taxon>Ascomycota</taxon>
        <taxon>Pezizomycotina</taxon>
        <taxon>Eurotiomycetes</taxon>
        <taxon>Eurotiomycetidae</taxon>
        <taxon>Eurotiales</taxon>
        <taxon>Aspergillaceae</taxon>
        <taxon>Penicillium</taxon>
        <taxon>Penicillium chrysogenum species complex</taxon>
    </lineage>
</organism>
<accession>A0A167SX57</accession>
<proteinExistence type="predicted"/>
<gene>
    <name evidence="2" type="ORF">EN45_062030</name>
</gene>
<dbReference type="Proteomes" id="UP000076449">
    <property type="component" value="Chromosome II"/>
</dbReference>
<dbReference type="EMBL" id="CM002799">
    <property type="protein sequence ID" value="KZN87642.1"/>
    <property type="molecule type" value="Genomic_DNA"/>
</dbReference>
<evidence type="ECO:0000313" key="2">
    <source>
        <dbReference type="EMBL" id="KZN87642.1"/>
    </source>
</evidence>
<dbReference type="PhylomeDB" id="A0A167SX57"/>
<protein>
    <submittedName>
        <fullName evidence="2">Uncharacterized protein</fullName>
    </submittedName>
</protein>
<sequence length="173" mass="19689">MESPNSSPDQEKGEQQPSELAILSDMNNNLESSDHVPSSPSTSQHEKETRHTFATKPFQPIFKVLVDLERDDPKFAFPAARLVGLYRCLWESCVSKHIDGEQLEQSNQVLKEAGAHLRKEKDGVQRCHDKQSRPRFFEQALESSRERLTRVLDDWNHPSRPNLAGTLDIAKQG</sequence>
<name>A0A167SX57_PENCH</name>
<evidence type="ECO:0000256" key="1">
    <source>
        <dbReference type="SAM" id="MobiDB-lite"/>
    </source>
</evidence>
<dbReference type="AlphaFoldDB" id="A0A167SX57"/>
<reference evidence="2" key="1">
    <citation type="journal article" date="2014" name="Genome Announc.">
        <title>Complete sequencing and chromosome-scale genome assembly of the industrial progenitor strain P2niaD18 from the penicillin producer Penicillium chrysogenum.</title>
        <authorList>
            <person name="Specht T."/>
            <person name="Dahlmann T.A."/>
            <person name="Zadra I."/>
            <person name="Kurnsteiner H."/>
            <person name="Kuck U."/>
        </authorList>
    </citation>
    <scope>NUCLEOTIDE SEQUENCE [LARGE SCALE GENOMIC DNA]</scope>
    <source>
        <strain evidence="2">P2niaD18</strain>
    </source>
</reference>